<comment type="similarity">
    <text evidence="2">Belongs to the methyltransferase superfamily. L-isoaspartyl/D-aspartyl protein methyltransferase family.</text>
</comment>
<dbReference type="Gene3D" id="3.40.50.150">
    <property type="entry name" value="Vaccinia Virus protein VP39"/>
    <property type="match status" value="1"/>
</dbReference>
<comment type="caution">
    <text evidence="12">The sequence shown here is derived from an EMBL/GenBank/DDBJ whole genome shotgun (WGS) entry which is preliminary data.</text>
</comment>
<dbReference type="PROSITE" id="PS01279">
    <property type="entry name" value="PCMT"/>
    <property type="match status" value="1"/>
</dbReference>
<dbReference type="EC" id="2.1.1.77" evidence="3"/>
<keyword evidence="7 12" id="KW-0808">Transferase</keyword>
<name>A0A1G2IFL0_9BACT</name>
<evidence type="ECO:0000313" key="12">
    <source>
        <dbReference type="EMBL" id="OGZ73513.1"/>
    </source>
</evidence>
<evidence type="ECO:0000256" key="10">
    <source>
        <dbReference type="ARBA" id="ARBA00031323"/>
    </source>
</evidence>
<dbReference type="GO" id="GO:0005737">
    <property type="term" value="C:cytoplasm"/>
    <property type="evidence" value="ECO:0007669"/>
    <property type="project" value="UniProtKB-SubCell"/>
</dbReference>
<keyword evidence="5" id="KW-0963">Cytoplasm</keyword>
<proteinExistence type="inferred from homology"/>
<dbReference type="PANTHER" id="PTHR11579:SF0">
    <property type="entry name" value="PROTEIN-L-ISOASPARTATE(D-ASPARTATE) O-METHYLTRANSFERASE"/>
    <property type="match status" value="1"/>
</dbReference>
<dbReference type="InterPro" id="IPR000682">
    <property type="entry name" value="PCMT"/>
</dbReference>
<keyword evidence="8" id="KW-0949">S-adenosyl-L-methionine</keyword>
<dbReference type="GO" id="GO:0032259">
    <property type="term" value="P:methylation"/>
    <property type="evidence" value="ECO:0007669"/>
    <property type="project" value="UniProtKB-KW"/>
</dbReference>
<dbReference type="EMBL" id="MHOZ01000021">
    <property type="protein sequence ID" value="OGZ73513.1"/>
    <property type="molecule type" value="Genomic_DNA"/>
</dbReference>
<dbReference type="Proteomes" id="UP000178826">
    <property type="component" value="Unassembled WGS sequence"/>
</dbReference>
<evidence type="ECO:0000256" key="6">
    <source>
        <dbReference type="ARBA" id="ARBA00022603"/>
    </source>
</evidence>
<evidence type="ECO:0000256" key="4">
    <source>
        <dbReference type="ARBA" id="ARBA00013346"/>
    </source>
</evidence>
<dbReference type="InterPro" id="IPR029063">
    <property type="entry name" value="SAM-dependent_MTases_sf"/>
</dbReference>
<dbReference type="SUPFAM" id="SSF53335">
    <property type="entry name" value="S-adenosyl-L-methionine-dependent methyltransferases"/>
    <property type="match status" value="1"/>
</dbReference>
<gene>
    <name evidence="12" type="ORF">A2998_00070</name>
</gene>
<organism evidence="12 13">
    <name type="scientific">Candidatus Staskawiczbacteria bacterium RIFCSPLOWO2_01_FULL_37_25b</name>
    <dbReference type="NCBI Taxonomy" id="1802213"/>
    <lineage>
        <taxon>Bacteria</taxon>
        <taxon>Candidatus Staskawicziibacteriota</taxon>
    </lineage>
</organism>
<evidence type="ECO:0000313" key="13">
    <source>
        <dbReference type="Proteomes" id="UP000178826"/>
    </source>
</evidence>
<accession>A0A1G2IFL0</accession>
<reference evidence="12 13" key="1">
    <citation type="journal article" date="2016" name="Nat. Commun.">
        <title>Thousands of microbial genomes shed light on interconnected biogeochemical processes in an aquifer system.</title>
        <authorList>
            <person name="Anantharaman K."/>
            <person name="Brown C.T."/>
            <person name="Hug L.A."/>
            <person name="Sharon I."/>
            <person name="Castelle C.J."/>
            <person name="Probst A.J."/>
            <person name="Thomas B.C."/>
            <person name="Singh A."/>
            <person name="Wilkins M.J."/>
            <person name="Karaoz U."/>
            <person name="Brodie E.L."/>
            <person name="Williams K.H."/>
            <person name="Hubbard S.S."/>
            <person name="Banfield J.F."/>
        </authorList>
    </citation>
    <scope>NUCLEOTIDE SEQUENCE [LARGE SCALE GENOMIC DNA]</scope>
</reference>
<evidence type="ECO:0000256" key="2">
    <source>
        <dbReference type="ARBA" id="ARBA00005369"/>
    </source>
</evidence>
<keyword evidence="6 12" id="KW-0489">Methyltransferase</keyword>
<evidence type="ECO:0000256" key="8">
    <source>
        <dbReference type="ARBA" id="ARBA00022691"/>
    </source>
</evidence>
<evidence type="ECO:0000256" key="11">
    <source>
        <dbReference type="ARBA" id="ARBA00031350"/>
    </source>
</evidence>
<dbReference type="GO" id="GO:0004719">
    <property type="term" value="F:protein-L-isoaspartate (D-aspartate) O-methyltransferase activity"/>
    <property type="evidence" value="ECO:0007669"/>
    <property type="project" value="UniProtKB-EC"/>
</dbReference>
<evidence type="ECO:0000256" key="5">
    <source>
        <dbReference type="ARBA" id="ARBA00022490"/>
    </source>
</evidence>
<evidence type="ECO:0000256" key="9">
    <source>
        <dbReference type="ARBA" id="ARBA00030757"/>
    </source>
</evidence>
<sequence length="230" mass="25584">MKLVDKLIEEEWLKSPEIIGAFRKIKREDFILEDKREIAELNEALPIGFGQTISQPLTVAFMLELLQPKPGDKILDVGAGSGWTAAILAEIAGPKGKVVAMEIIPELVEFGKNNVAKYGFIESETVDFILGNGSLGFKKEAPYDKILVSASGKKAPEELKKQLKINGRLVCCIENSIWLFIKKNSSLTNFGDKKSEKKSEKKINAPKLVGDKNEFEQKEYPGFVFVPLVK</sequence>
<evidence type="ECO:0000256" key="3">
    <source>
        <dbReference type="ARBA" id="ARBA00011890"/>
    </source>
</evidence>
<dbReference type="PANTHER" id="PTHR11579">
    <property type="entry name" value="PROTEIN-L-ISOASPARTATE O-METHYLTRANSFERASE"/>
    <property type="match status" value="1"/>
</dbReference>
<evidence type="ECO:0000256" key="1">
    <source>
        <dbReference type="ARBA" id="ARBA00004496"/>
    </source>
</evidence>
<dbReference type="CDD" id="cd02440">
    <property type="entry name" value="AdoMet_MTases"/>
    <property type="match status" value="1"/>
</dbReference>
<protein>
    <recommendedName>
        <fullName evidence="4">Protein-L-isoaspartate O-methyltransferase</fullName>
        <ecNumber evidence="3">2.1.1.77</ecNumber>
    </recommendedName>
    <alternativeName>
        <fullName evidence="11">L-isoaspartyl protein carboxyl methyltransferase</fullName>
    </alternativeName>
    <alternativeName>
        <fullName evidence="9">Protein L-isoaspartyl methyltransferase</fullName>
    </alternativeName>
    <alternativeName>
        <fullName evidence="10">Protein-beta-aspartate methyltransferase</fullName>
    </alternativeName>
</protein>
<dbReference type="Pfam" id="PF01135">
    <property type="entry name" value="PCMT"/>
    <property type="match status" value="1"/>
</dbReference>
<comment type="subcellular location">
    <subcellularLocation>
        <location evidence="1">Cytoplasm</location>
    </subcellularLocation>
</comment>
<evidence type="ECO:0000256" key="7">
    <source>
        <dbReference type="ARBA" id="ARBA00022679"/>
    </source>
</evidence>
<dbReference type="AlphaFoldDB" id="A0A1G2IFL0"/>